<dbReference type="EMBL" id="MU826907">
    <property type="protein sequence ID" value="KAJ7369565.1"/>
    <property type="molecule type" value="Genomic_DNA"/>
</dbReference>
<evidence type="ECO:0000259" key="1">
    <source>
        <dbReference type="Pfam" id="PF01085"/>
    </source>
</evidence>
<name>A0A9W9YUG1_9CNID</name>
<evidence type="ECO:0000313" key="2">
    <source>
        <dbReference type="EMBL" id="KAJ7369565.1"/>
    </source>
</evidence>
<protein>
    <recommendedName>
        <fullName evidence="1">Hedgehog N-terminal signalling domain-containing protein</fullName>
    </recommendedName>
</protein>
<dbReference type="SUPFAM" id="SSF55166">
    <property type="entry name" value="Hedgehog/DD-peptidase"/>
    <property type="match status" value="1"/>
</dbReference>
<sequence length="53" mass="5891">RALRLQTSDGDRQKLSTLAGLAVEAGFDWVYYATSSYIHASVIRDGKSQFIIN</sequence>
<gene>
    <name evidence="2" type="ORF">OS493_037995</name>
</gene>
<dbReference type="Proteomes" id="UP001163046">
    <property type="component" value="Unassembled WGS sequence"/>
</dbReference>
<dbReference type="GO" id="GO:0007267">
    <property type="term" value="P:cell-cell signaling"/>
    <property type="evidence" value="ECO:0007669"/>
    <property type="project" value="InterPro"/>
</dbReference>
<dbReference type="Pfam" id="PF01085">
    <property type="entry name" value="HH_signal"/>
    <property type="match status" value="1"/>
</dbReference>
<keyword evidence="3" id="KW-1185">Reference proteome</keyword>
<reference evidence="2" key="1">
    <citation type="submission" date="2023-01" db="EMBL/GenBank/DDBJ databases">
        <title>Genome assembly of the deep-sea coral Lophelia pertusa.</title>
        <authorList>
            <person name="Herrera S."/>
            <person name="Cordes E."/>
        </authorList>
    </citation>
    <scope>NUCLEOTIDE SEQUENCE</scope>
    <source>
        <strain evidence="2">USNM1676648</strain>
        <tissue evidence="2">Polyp</tissue>
    </source>
</reference>
<dbReference type="Gene3D" id="3.30.1380.10">
    <property type="match status" value="1"/>
</dbReference>
<organism evidence="2 3">
    <name type="scientific">Desmophyllum pertusum</name>
    <dbReference type="NCBI Taxonomy" id="174260"/>
    <lineage>
        <taxon>Eukaryota</taxon>
        <taxon>Metazoa</taxon>
        <taxon>Cnidaria</taxon>
        <taxon>Anthozoa</taxon>
        <taxon>Hexacorallia</taxon>
        <taxon>Scleractinia</taxon>
        <taxon>Caryophylliina</taxon>
        <taxon>Caryophylliidae</taxon>
        <taxon>Desmophyllum</taxon>
    </lineage>
</organism>
<dbReference type="InterPro" id="IPR009045">
    <property type="entry name" value="Zn_M74/Hedgehog-like"/>
</dbReference>
<dbReference type="OrthoDB" id="5212at2759"/>
<feature type="non-terminal residue" evidence="2">
    <location>
        <position position="1"/>
    </location>
</feature>
<feature type="domain" description="Hedgehog N-terminal signalling" evidence="1">
    <location>
        <begin position="1"/>
        <end position="41"/>
    </location>
</feature>
<dbReference type="InterPro" id="IPR000320">
    <property type="entry name" value="Hedgehog_signalling_dom"/>
</dbReference>
<accession>A0A9W9YUG1</accession>
<dbReference type="AlphaFoldDB" id="A0A9W9YUG1"/>
<evidence type="ECO:0000313" key="3">
    <source>
        <dbReference type="Proteomes" id="UP001163046"/>
    </source>
</evidence>
<proteinExistence type="predicted"/>
<comment type="caution">
    <text evidence="2">The sequence shown here is derived from an EMBL/GenBank/DDBJ whole genome shotgun (WGS) entry which is preliminary data.</text>
</comment>